<dbReference type="Gene3D" id="3.10.20.90">
    <property type="entry name" value="Phosphatidylinositol 3-kinase Catalytic Subunit, Chain A, domain 1"/>
    <property type="match status" value="1"/>
</dbReference>
<dbReference type="GO" id="GO:0019776">
    <property type="term" value="F:Atg8-family ligase activity"/>
    <property type="evidence" value="ECO:0007669"/>
    <property type="project" value="TreeGrafter"/>
</dbReference>
<evidence type="ECO:0000256" key="12">
    <source>
        <dbReference type="SAM" id="MobiDB-lite"/>
    </source>
</evidence>
<evidence type="ECO:0000256" key="2">
    <source>
        <dbReference type="ARBA" id="ARBA00004623"/>
    </source>
</evidence>
<evidence type="ECO:0000256" key="4">
    <source>
        <dbReference type="ARBA" id="ARBA00015875"/>
    </source>
</evidence>
<dbReference type="AlphaFoldDB" id="A0A8C3Y6F7"/>
<accession>A0A8C3Y6F7</accession>
<keyword evidence="6 11" id="KW-1017">Isopeptide bond</keyword>
<feature type="region of interest" description="Disordered" evidence="12">
    <location>
        <begin position="215"/>
        <end position="290"/>
    </location>
</feature>
<evidence type="ECO:0000256" key="8">
    <source>
        <dbReference type="ARBA" id="ARBA00022990"/>
    </source>
</evidence>
<evidence type="ECO:0000256" key="6">
    <source>
        <dbReference type="ARBA" id="ARBA00022499"/>
    </source>
</evidence>
<dbReference type="GO" id="GO:0000421">
    <property type="term" value="C:autophagosome membrane"/>
    <property type="evidence" value="ECO:0007669"/>
    <property type="project" value="TreeGrafter"/>
</dbReference>
<dbReference type="GO" id="GO:0034045">
    <property type="term" value="C:phagophore assembly site membrane"/>
    <property type="evidence" value="ECO:0007669"/>
    <property type="project" value="UniProtKB-SubCell"/>
</dbReference>
<keyword evidence="9 11" id="KW-0072">Autophagy</keyword>
<dbReference type="FunFam" id="3.10.20.90:FF:000117">
    <property type="entry name" value="Ubiquitin-like protein ATG12"/>
    <property type="match status" value="1"/>
</dbReference>
<keyword evidence="14" id="KW-1185">Reference proteome</keyword>
<dbReference type="GO" id="GO:0061723">
    <property type="term" value="P:glycophagy"/>
    <property type="evidence" value="ECO:0007669"/>
    <property type="project" value="TreeGrafter"/>
</dbReference>
<evidence type="ECO:0000256" key="3">
    <source>
        <dbReference type="ARBA" id="ARBA00007778"/>
    </source>
</evidence>
<proteinExistence type="inferred from homology"/>
<evidence type="ECO:0000256" key="1">
    <source>
        <dbReference type="ARBA" id="ARBA00004496"/>
    </source>
</evidence>
<reference evidence="13" key="2">
    <citation type="submission" date="2025-08" db="UniProtKB">
        <authorList>
            <consortium name="Ensembl"/>
        </authorList>
    </citation>
    <scope>IDENTIFICATION</scope>
</reference>
<keyword evidence="8" id="KW-0007">Acetylation</keyword>
<evidence type="ECO:0000256" key="10">
    <source>
        <dbReference type="ARBA" id="ARBA00023136"/>
    </source>
</evidence>
<reference evidence="13" key="3">
    <citation type="submission" date="2025-09" db="UniProtKB">
        <authorList>
            <consortium name="Ensembl"/>
        </authorList>
    </citation>
    <scope>IDENTIFICATION</scope>
</reference>
<evidence type="ECO:0000256" key="9">
    <source>
        <dbReference type="ARBA" id="ARBA00023006"/>
    </source>
</evidence>
<evidence type="ECO:0000256" key="5">
    <source>
        <dbReference type="ARBA" id="ARBA00022490"/>
    </source>
</evidence>
<sequence>KTNPSINSSGFFRSLAYTVSAPSPSPRRCPGPSAAARAGLGREPRVQPRRQARPSPGPRPPRRAPAHPYIALVELGEPRLAVVVEDEDSFDHGGVTAGAGGGGRTSCAVSPSLPLPFPLSLFPFSPYPGSTFGPVPAGRTDHVTGGARPLPEGRLASHVTLLEHHVTGRRCTTRDKTPRGVEAAPRVASLPAAHAAAVSWRSPRNSRCLPWHRAAAGATAGRRTRRAEPRWGPPSRARPRLGRRAPRSLRATRKRKVMGREASAGAGGRSDGQARRPMGGGGGRCGPMSGGGRARCDAVLPAVDVLLKAVGDTPIMRTKKWAVERTRTIQGLVDFIKKFLKLMASEQLFIYVNQSFAPSPDQEVGTLYECFGSDGKLVLHYCKTQAWG</sequence>
<dbReference type="GO" id="GO:0034727">
    <property type="term" value="P:piecemeal microautophagy of the nucleus"/>
    <property type="evidence" value="ECO:0007669"/>
    <property type="project" value="TreeGrafter"/>
</dbReference>
<comment type="similarity">
    <text evidence="3 11">Belongs to the ATG12 family.</text>
</comment>
<dbReference type="InterPro" id="IPR029071">
    <property type="entry name" value="Ubiquitin-like_domsf"/>
</dbReference>
<dbReference type="Pfam" id="PF04110">
    <property type="entry name" value="APG12"/>
    <property type="match status" value="1"/>
</dbReference>
<gene>
    <name evidence="13" type="primary">ATG12</name>
</gene>
<protein>
    <recommendedName>
        <fullName evidence="4 11">Ubiquitin-like protein ATG12</fullName>
    </recommendedName>
</protein>
<dbReference type="InterPro" id="IPR007242">
    <property type="entry name" value="Atg12"/>
</dbReference>
<dbReference type="CDD" id="cd01612">
    <property type="entry name" value="Ubl_ATG12"/>
    <property type="match status" value="1"/>
</dbReference>
<feature type="compositionally biased region" description="Low complexity" evidence="12">
    <location>
        <begin position="30"/>
        <end position="39"/>
    </location>
</feature>
<feature type="compositionally biased region" description="Gly residues" evidence="12">
    <location>
        <begin position="278"/>
        <end position="290"/>
    </location>
</feature>
<dbReference type="Proteomes" id="UP000694563">
    <property type="component" value="Chromosome W"/>
</dbReference>
<reference evidence="13" key="1">
    <citation type="submission" date="2020-10" db="EMBL/GenBank/DDBJ databases">
        <title>Catharus ustulatus (Swainson's thrush) genome, bCatUst1, primary haplotype v2.</title>
        <authorList>
            <person name="Delmore K."/>
            <person name="Vafadar M."/>
            <person name="Formenti G."/>
            <person name="Chow W."/>
            <person name="Pelan S."/>
            <person name="Howe K."/>
            <person name="Rhie A."/>
            <person name="Mountcastle J."/>
            <person name="Haase B."/>
            <person name="Fedrigo O."/>
            <person name="Jarvis E.D."/>
        </authorList>
    </citation>
    <scope>NUCLEOTIDE SEQUENCE [LARGE SCALE GENOMIC DNA]</scope>
</reference>
<keyword evidence="7 11" id="KW-0833">Ubl conjugation pathway</keyword>
<dbReference type="SUPFAM" id="SSF54236">
    <property type="entry name" value="Ubiquitin-like"/>
    <property type="match status" value="1"/>
</dbReference>
<comment type="function">
    <text evidence="11">Ubiquitin-like protein involved in autophagic vesicle formation.</text>
</comment>
<evidence type="ECO:0000313" key="14">
    <source>
        <dbReference type="Proteomes" id="UP000694563"/>
    </source>
</evidence>
<comment type="subunit">
    <text evidence="11">Forms a conjugate with ATG5.</text>
</comment>
<dbReference type="GO" id="GO:0000422">
    <property type="term" value="P:autophagy of mitochondrion"/>
    <property type="evidence" value="ECO:0007669"/>
    <property type="project" value="TreeGrafter"/>
</dbReference>
<evidence type="ECO:0000256" key="7">
    <source>
        <dbReference type="ARBA" id="ARBA00022786"/>
    </source>
</evidence>
<evidence type="ECO:0000256" key="11">
    <source>
        <dbReference type="RuleBase" id="RU361201"/>
    </source>
</evidence>
<dbReference type="Ensembl" id="ENSCUST00005019641.1">
    <property type="protein sequence ID" value="ENSCUSP00005018920.1"/>
    <property type="gene ID" value="ENSCUSG00005012143.1"/>
</dbReference>
<feature type="compositionally biased region" description="Basic residues" evidence="12">
    <location>
        <begin position="237"/>
        <end position="257"/>
    </location>
</feature>
<name>A0A8C3Y6F7_CATUS</name>
<evidence type="ECO:0000313" key="13">
    <source>
        <dbReference type="Ensembl" id="ENSCUSP00005018920.1"/>
    </source>
</evidence>
<dbReference type="PANTHER" id="PTHR13385:SF0">
    <property type="entry name" value="UBIQUITIN-LIKE PROTEIN ATG12"/>
    <property type="match status" value="1"/>
</dbReference>
<keyword evidence="10" id="KW-0472">Membrane</keyword>
<dbReference type="PANTHER" id="PTHR13385">
    <property type="entry name" value="AUTOPHAGY PROTEIN 12"/>
    <property type="match status" value="1"/>
</dbReference>
<dbReference type="GO" id="GO:0000045">
    <property type="term" value="P:autophagosome assembly"/>
    <property type="evidence" value="ECO:0007669"/>
    <property type="project" value="InterPro"/>
</dbReference>
<feature type="region of interest" description="Disordered" evidence="12">
    <location>
        <begin position="19"/>
        <end position="65"/>
    </location>
</feature>
<dbReference type="GO" id="GO:0034274">
    <property type="term" value="C:Atg12-Atg5-Atg16 complex"/>
    <property type="evidence" value="ECO:0007669"/>
    <property type="project" value="TreeGrafter"/>
</dbReference>
<comment type="subcellular location">
    <subcellularLocation>
        <location evidence="1">Cytoplasm</location>
    </subcellularLocation>
    <subcellularLocation>
        <location evidence="2">Preautophagosomal structure membrane</location>
        <topology evidence="2">Peripheral membrane protein</topology>
    </subcellularLocation>
</comment>
<keyword evidence="5" id="KW-0963">Cytoplasm</keyword>
<dbReference type="GO" id="GO:0097352">
    <property type="term" value="P:autophagosome maturation"/>
    <property type="evidence" value="ECO:0007669"/>
    <property type="project" value="TreeGrafter"/>
</dbReference>
<organism evidence="13 14">
    <name type="scientific">Catharus ustulatus</name>
    <name type="common">Russet-backed thrush</name>
    <name type="synonym">Hylocichla ustulatus</name>
    <dbReference type="NCBI Taxonomy" id="91951"/>
    <lineage>
        <taxon>Eukaryota</taxon>
        <taxon>Metazoa</taxon>
        <taxon>Chordata</taxon>
        <taxon>Craniata</taxon>
        <taxon>Vertebrata</taxon>
        <taxon>Euteleostomi</taxon>
        <taxon>Archelosauria</taxon>
        <taxon>Archosauria</taxon>
        <taxon>Dinosauria</taxon>
        <taxon>Saurischia</taxon>
        <taxon>Theropoda</taxon>
        <taxon>Coelurosauria</taxon>
        <taxon>Aves</taxon>
        <taxon>Neognathae</taxon>
        <taxon>Neoaves</taxon>
        <taxon>Telluraves</taxon>
        <taxon>Australaves</taxon>
        <taxon>Passeriformes</taxon>
        <taxon>Turdidae</taxon>
        <taxon>Catharus</taxon>
    </lineage>
</organism>